<protein>
    <recommendedName>
        <fullName evidence="8 9">1,4-dihydroxy-2-naphthoate octaprenyltransferase</fullName>
        <shortName evidence="8">DHNA-octaprenyltransferase</shortName>
        <ecNumber evidence="8 9">2.5.1.74</ecNumber>
    </recommendedName>
</protein>
<dbReference type="Proteomes" id="UP000295781">
    <property type="component" value="Chromosome"/>
</dbReference>
<dbReference type="NCBIfam" id="NF004751">
    <property type="entry name" value="PRK06080.1-3"/>
    <property type="match status" value="1"/>
</dbReference>
<keyword evidence="2 8" id="KW-0474">Menaquinone biosynthesis</keyword>
<evidence type="ECO:0000256" key="8">
    <source>
        <dbReference type="HAMAP-Rule" id="MF_01937"/>
    </source>
</evidence>
<dbReference type="CDD" id="cd13962">
    <property type="entry name" value="PT_UbiA_UBIAD1"/>
    <property type="match status" value="1"/>
</dbReference>
<feature type="transmembrane region" description="Helical" evidence="8">
    <location>
        <begin position="234"/>
        <end position="255"/>
    </location>
</feature>
<dbReference type="Gene3D" id="1.10.357.140">
    <property type="entry name" value="UbiA prenyltransferase"/>
    <property type="match status" value="1"/>
</dbReference>
<dbReference type="PANTHER" id="PTHR13929:SF0">
    <property type="entry name" value="UBIA PRENYLTRANSFERASE DOMAIN-CONTAINING PROTEIN 1"/>
    <property type="match status" value="1"/>
</dbReference>
<feature type="transmembrane region" description="Helical" evidence="8">
    <location>
        <begin position="113"/>
        <end position="131"/>
    </location>
</feature>
<dbReference type="GO" id="GO:0009234">
    <property type="term" value="P:menaquinone biosynthetic process"/>
    <property type="evidence" value="ECO:0007669"/>
    <property type="project" value="UniProtKB-UniRule"/>
</dbReference>
<sequence>MSATATSGTPAAATAAAEGVRPGSFRAWVLACRPATLTAALAPVMVGTAVAYALGAMRIGPALSALAGAMLIQIATNLANDVFDHEKGADTHERLGPTRVVQSGLLTPRQVRLGLLATIALALPFGVHLALVGGWPIVVIGVVSILAGVAYTGGPYPLGYHGLGDVFVFVFFGLVAVCGTAFVQLGSVPPLAWVAAVPVGALATAVLVVNNVRDRDTDVVAGKRTLAVRFGRRAGVIEYAMLLAVAYAVPIALAVGDGRRWALLVLATFPRALRLLRVLATTDGRPLNDCLAGTAKLLLAHALLFSLGLAAEP</sequence>
<accession>A0A4P2PZ81</accession>
<dbReference type="HAMAP" id="MF_01937">
    <property type="entry name" value="MenA_1"/>
    <property type="match status" value="1"/>
</dbReference>
<evidence type="ECO:0000256" key="3">
    <source>
        <dbReference type="ARBA" id="ARBA00022475"/>
    </source>
</evidence>
<feature type="transmembrane region" description="Helical" evidence="8">
    <location>
        <begin position="191"/>
        <end position="213"/>
    </location>
</feature>
<dbReference type="OrthoDB" id="9767568at2"/>
<comment type="similarity">
    <text evidence="8">Belongs to the MenA family. Type 1 subfamily.</text>
</comment>
<evidence type="ECO:0000256" key="9">
    <source>
        <dbReference type="NCBIfam" id="TIGR00751"/>
    </source>
</evidence>
<dbReference type="Pfam" id="PF01040">
    <property type="entry name" value="UbiA"/>
    <property type="match status" value="1"/>
</dbReference>
<evidence type="ECO:0000256" key="7">
    <source>
        <dbReference type="ARBA" id="ARBA00023136"/>
    </source>
</evidence>
<comment type="catalytic activity">
    <reaction evidence="8">
        <text>an all-trans-polyprenyl diphosphate + 1,4-dihydroxy-2-naphthoate + H(+) = a 2-demethylmenaquinol + CO2 + diphosphate</text>
        <dbReference type="Rhea" id="RHEA:26478"/>
        <dbReference type="Rhea" id="RHEA-COMP:9563"/>
        <dbReference type="Rhea" id="RHEA-COMP:9564"/>
        <dbReference type="ChEBI" id="CHEBI:11173"/>
        <dbReference type="ChEBI" id="CHEBI:15378"/>
        <dbReference type="ChEBI" id="CHEBI:16526"/>
        <dbReference type="ChEBI" id="CHEBI:33019"/>
        <dbReference type="ChEBI" id="CHEBI:55437"/>
        <dbReference type="ChEBI" id="CHEBI:58914"/>
        <dbReference type="EC" id="2.5.1.74"/>
    </reaction>
</comment>
<dbReference type="EMBL" id="CP012670">
    <property type="protein sequence ID" value="AUX22224.1"/>
    <property type="molecule type" value="Genomic_DNA"/>
</dbReference>
<dbReference type="NCBIfam" id="TIGR00751">
    <property type="entry name" value="menA"/>
    <property type="match status" value="1"/>
</dbReference>
<proteinExistence type="inferred from homology"/>
<dbReference type="InterPro" id="IPR044878">
    <property type="entry name" value="UbiA_sf"/>
</dbReference>
<feature type="transmembrane region" description="Helical" evidence="8">
    <location>
        <begin position="166"/>
        <end position="185"/>
    </location>
</feature>
<evidence type="ECO:0000313" key="11">
    <source>
        <dbReference type="Proteomes" id="UP000295781"/>
    </source>
</evidence>
<dbReference type="GO" id="GO:0046428">
    <property type="term" value="F:1,4-dihydroxy-2-naphthoate polyprenyltransferase activity"/>
    <property type="evidence" value="ECO:0007669"/>
    <property type="project" value="UniProtKB-UniRule"/>
</dbReference>
<comment type="subcellular location">
    <subcellularLocation>
        <location evidence="8">Cell membrane</location>
        <topology evidence="8">Multi-pass membrane protein</topology>
    </subcellularLocation>
    <subcellularLocation>
        <location evidence="1">Membrane</location>
        <topology evidence="1">Multi-pass membrane protein</topology>
    </subcellularLocation>
</comment>
<reference evidence="10 11" key="1">
    <citation type="submission" date="2015-09" db="EMBL/GenBank/DDBJ databases">
        <title>Sorangium comparison.</title>
        <authorList>
            <person name="Zaburannyi N."/>
            <person name="Bunk B."/>
            <person name="Overmann J."/>
            <person name="Mueller R."/>
        </authorList>
    </citation>
    <scope>NUCLEOTIDE SEQUENCE [LARGE SCALE GENOMIC DNA]</scope>
    <source>
        <strain evidence="10 11">So ceGT47</strain>
    </source>
</reference>
<evidence type="ECO:0000256" key="2">
    <source>
        <dbReference type="ARBA" id="ARBA00022428"/>
    </source>
</evidence>
<feature type="transmembrane region" description="Helical" evidence="8">
    <location>
        <begin position="35"/>
        <end position="54"/>
    </location>
</feature>
<evidence type="ECO:0000256" key="4">
    <source>
        <dbReference type="ARBA" id="ARBA00022679"/>
    </source>
</evidence>
<dbReference type="InterPro" id="IPR026046">
    <property type="entry name" value="UBIAD1"/>
</dbReference>
<name>A0A4P2PZ81_SORCE</name>
<evidence type="ECO:0000256" key="1">
    <source>
        <dbReference type="ARBA" id="ARBA00004141"/>
    </source>
</evidence>
<evidence type="ECO:0000256" key="5">
    <source>
        <dbReference type="ARBA" id="ARBA00022692"/>
    </source>
</evidence>
<dbReference type="InterPro" id="IPR000537">
    <property type="entry name" value="UbiA_prenyltransferase"/>
</dbReference>
<evidence type="ECO:0000256" key="6">
    <source>
        <dbReference type="ARBA" id="ARBA00022989"/>
    </source>
</evidence>
<evidence type="ECO:0000313" key="10">
    <source>
        <dbReference type="EMBL" id="AUX22224.1"/>
    </source>
</evidence>
<gene>
    <name evidence="8 10" type="primary">menA</name>
    <name evidence="10" type="ORF">SOCEGT47_027250</name>
</gene>
<dbReference type="PANTHER" id="PTHR13929">
    <property type="entry name" value="1,4-DIHYDROXY-2-NAPHTHOATE OCTAPRENYLTRANSFERASE"/>
    <property type="match status" value="1"/>
</dbReference>
<dbReference type="PIRSF" id="PIRSF005355">
    <property type="entry name" value="UBIAD1"/>
    <property type="match status" value="1"/>
</dbReference>
<feature type="transmembrane region" description="Helical" evidence="8">
    <location>
        <begin position="137"/>
        <end position="154"/>
    </location>
</feature>
<keyword evidence="4 8" id="KW-0808">Transferase</keyword>
<keyword evidence="3 8" id="KW-1003">Cell membrane</keyword>
<comment type="pathway">
    <text evidence="8">Quinol/quinone metabolism; menaquinone biosynthesis; menaquinol from 1,4-dihydroxy-2-naphthoate: step 1/2.</text>
</comment>
<organism evidence="10 11">
    <name type="scientific">Sorangium cellulosum</name>
    <name type="common">Polyangium cellulosum</name>
    <dbReference type="NCBI Taxonomy" id="56"/>
    <lineage>
        <taxon>Bacteria</taxon>
        <taxon>Pseudomonadati</taxon>
        <taxon>Myxococcota</taxon>
        <taxon>Polyangia</taxon>
        <taxon>Polyangiales</taxon>
        <taxon>Polyangiaceae</taxon>
        <taxon>Sorangium</taxon>
    </lineage>
</organism>
<dbReference type="UniPathway" id="UPA00079">
    <property type="reaction ID" value="UER00168"/>
</dbReference>
<keyword evidence="7 8" id="KW-0472">Membrane</keyword>
<dbReference type="RefSeq" id="WP_129347423.1">
    <property type="nucleotide sequence ID" value="NZ_CP012670.1"/>
</dbReference>
<dbReference type="GO" id="GO:0042371">
    <property type="term" value="P:vitamin K biosynthetic process"/>
    <property type="evidence" value="ECO:0007669"/>
    <property type="project" value="TreeGrafter"/>
</dbReference>
<dbReference type="GO" id="GO:0005886">
    <property type="term" value="C:plasma membrane"/>
    <property type="evidence" value="ECO:0007669"/>
    <property type="project" value="UniProtKB-SubCell"/>
</dbReference>
<dbReference type="AlphaFoldDB" id="A0A4P2PZ81"/>
<dbReference type="InterPro" id="IPR004657">
    <property type="entry name" value="MenA"/>
</dbReference>
<comment type="function">
    <text evidence="8">Conversion of 1,4-dihydroxy-2-naphthoate (DHNA) to demethylmenaquinone (DMK).</text>
</comment>
<keyword evidence="6 8" id="KW-1133">Transmembrane helix</keyword>
<dbReference type="EC" id="2.5.1.74" evidence="8 9"/>
<keyword evidence="5 8" id="KW-0812">Transmembrane</keyword>